<keyword evidence="6" id="KW-0119">Carbohydrate metabolism</keyword>
<accession>A0A1H5LDF1</accession>
<evidence type="ECO:0000256" key="4">
    <source>
        <dbReference type="ARBA" id="ARBA00022777"/>
    </source>
</evidence>
<evidence type="ECO:0000256" key="2">
    <source>
        <dbReference type="ARBA" id="ARBA00022679"/>
    </source>
</evidence>
<evidence type="ECO:0000313" key="11">
    <source>
        <dbReference type="Proteomes" id="UP000199220"/>
    </source>
</evidence>
<dbReference type="InterPro" id="IPR031475">
    <property type="entry name" value="NBD_C"/>
</dbReference>
<comment type="similarity">
    <text evidence="1">Belongs to the four-carbon acid sugar kinase family.</text>
</comment>
<organism evidence="10 11">
    <name type="scientific">Ruania alba</name>
    <dbReference type="NCBI Taxonomy" id="648782"/>
    <lineage>
        <taxon>Bacteria</taxon>
        <taxon>Bacillati</taxon>
        <taxon>Actinomycetota</taxon>
        <taxon>Actinomycetes</taxon>
        <taxon>Micrococcales</taxon>
        <taxon>Ruaniaceae</taxon>
        <taxon>Ruania</taxon>
    </lineage>
</organism>
<reference evidence="11" key="1">
    <citation type="submission" date="2016-10" db="EMBL/GenBank/DDBJ databases">
        <authorList>
            <person name="Varghese N."/>
            <person name="Submissions S."/>
        </authorList>
    </citation>
    <scope>NUCLEOTIDE SEQUENCE [LARGE SCALE GENOMIC DNA]</scope>
    <source>
        <strain evidence="11">DSM 21368</strain>
    </source>
</reference>
<evidence type="ECO:0000256" key="3">
    <source>
        <dbReference type="ARBA" id="ARBA00022741"/>
    </source>
</evidence>
<dbReference type="Pfam" id="PF07005">
    <property type="entry name" value="SBD_N"/>
    <property type="match status" value="1"/>
</dbReference>
<dbReference type="Gene3D" id="3.40.980.20">
    <property type="entry name" value="Four-carbon acid sugar kinase, nucleotide binding domain"/>
    <property type="match status" value="1"/>
</dbReference>
<dbReference type="Proteomes" id="UP000199220">
    <property type="component" value="Unassembled WGS sequence"/>
</dbReference>
<dbReference type="GO" id="GO:0016301">
    <property type="term" value="F:kinase activity"/>
    <property type="evidence" value="ECO:0007669"/>
    <property type="project" value="UniProtKB-KW"/>
</dbReference>
<keyword evidence="2" id="KW-0808">Transferase</keyword>
<dbReference type="SUPFAM" id="SSF142764">
    <property type="entry name" value="YgbK-like"/>
    <property type="match status" value="1"/>
</dbReference>
<keyword evidence="4" id="KW-0418">Kinase</keyword>
<evidence type="ECO:0000259" key="9">
    <source>
        <dbReference type="Pfam" id="PF17042"/>
    </source>
</evidence>
<dbReference type="AlphaFoldDB" id="A0A1H5LDF1"/>
<dbReference type="Pfam" id="PF17042">
    <property type="entry name" value="NBD_C"/>
    <property type="match status" value="1"/>
</dbReference>
<evidence type="ECO:0000256" key="5">
    <source>
        <dbReference type="ARBA" id="ARBA00022840"/>
    </source>
</evidence>
<feature type="compositionally biased region" description="Basic and acidic residues" evidence="7">
    <location>
        <begin position="388"/>
        <end position="398"/>
    </location>
</feature>
<evidence type="ECO:0000256" key="7">
    <source>
        <dbReference type="SAM" id="MobiDB-lite"/>
    </source>
</evidence>
<proteinExistence type="inferred from homology"/>
<evidence type="ECO:0000256" key="1">
    <source>
        <dbReference type="ARBA" id="ARBA00005715"/>
    </source>
</evidence>
<dbReference type="RefSeq" id="WP_089773657.1">
    <property type="nucleotide sequence ID" value="NZ_FNTX01000002.1"/>
</dbReference>
<dbReference type="GO" id="GO:0005524">
    <property type="term" value="F:ATP binding"/>
    <property type="evidence" value="ECO:0007669"/>
    <property type="project" value="UniProtKB-KW"/>
</dbReference>
<feature type="domain" description="Four-carbon acid sugar kinase nucleotide binding" evidence="9">
    <location>
        <begin position="227"/>
        <end position="374"/>
    </location>
</feature>
<sequence length="398" mass="41481">MTVAQVWADDLTGAAEAAHTWQNASGGDIRILLGIPERPTPESRTVCDLDLRHSTDAEVRARLEPAADQLDGHTSLFFKVDSQLRGPVRTYLEVLLDTGRPVVLSAANPALGRITADGRHHVPDAAGGGPPAELRSVFAGLPHHHLGAAEYDQIPSLLTGDTPTLVTADVSSGADLARLARSCRSGPRLHAAGSAPFLDALARSEVSGRGPAAGTGVPSRPVQQLFAVLGTTEPTGHAQVQALRERDPRTALVTAPATEDTRAIAESARHVRAALARGVHAVLTPPPDHTAAGHRTAEAMAALAATCRAALPGAGADVCLYLSGGYTARRVLDRLGFTELRLIPGTHDVVAHLVAPDGRTVLTKPGSYGDRNTLIDLTRPAPSCDTPTPDKETSGGLT</sequence>
<keyword evidence="5" id="KW-0067">ATP-binding</keyword>
<protein>
    <submittedName>
        <fullName evidence="10">Uncharacterized conserved protein YgbK, DUF1537 family</fullName>
    </submittedName>
</protein>
<dbReference type="InterPro" id="IPR037051">
    <property type="entry name" value="4-carb_acid_sugar_kinase_N_sf"/>
</dbReference>
<dbReference type="EMBL" id="FNTX01000002">
    <property type="protein sequence ID" value="SEE75072.1"/>
    <property type="molecule type" value="Genomic_DNA"/>
</dbReference>
<evidence type="ECO:0000256" key="6">
    <source>
        <dbReference type="ARBA" id="ARBA00023277"/>
    </source>
</evidence>
<dbReference type="OrthoDB" id="9778478at2"/>
<dbReference type="InterPro" id="IPR010737">
    <property type="entry name" value="4-carb_acid_sugar_kinase_N"/>
</dbReference>
<dbReference type="STRING" id="648782.SAMN04488554_2750"/>
<feature type="domain" description="Four-carbon acid sugar kinase N-terminal" evidence="8">
    <location>
        <begin position="6"/>
        <end position="128"/>
    </location>
</feature>
<feature type="region of interest" description="Disordered" evidence="7">
    <location>
        <begin position="372"/>
        <end position="398"/>
    </location>
</feature>
<dbReference type="InterPro" id="IPR042213">
    <property type="entry name" value="NBD_C_sf"/>
</dbReference>
<evidence type="ECO:0000313" key="10">
    <source>
        <dbReference type="EMBL" id="SEE75072.1"/>
    </source>
</evidence>
<dbReference type="Gene3D" id="3.40.50.10840">
    <property type="entry name" value="Putative sugar-binding, N-terminal domain"/>
    <property type="match status" value="1"/>
</dbReference>
<name>A0A1H5LDF1_9MICO</name>
<gene>
    <name evidence="10" type="ORF">SAMN04488554_2750</name>
</gene>
<keyword evidence="11" id="KW-1185">Reference proteome</keyword>
<keyword evidence="3" id="KW-0547">Nucleotide-binding</keyword>
<evidence type="ECO:0000259" key="8">
    <source>
        <dbReference type="Pfam" id="PF07005"/>
    </source>
</evidence>